<dbReference type="PROSITE" id="PS50893">
    <property type="entry name" value="ABC_TRANSPORTER_2"/>
    <property type="match status" value="2"/>
</dbReference>
<proteinExistence type="predicted"/>
<dbReference type="GO" id="GO:0005524">
    <property type="term" value="F:ATP binding"/>
    <property type="evidence" value="ECO:0007669"/>
    <property type="project" value="UniProtKB-KW"/>
</dbReference>
<dbReference type="GO" id="GO:0016887">
    <property type="term" value="F:ATP hydrolysis activity"/>
    <property type="evidence" value="ECO:0007669"/>
    <property type="project" value="InterPro"/>
</dbReference>
<feature type="coiled-coil region" evidence="4">
    <location>
        <begin position="241"/>
        <end position="275"/>
    </location>
</feature>
<dbReference type="FunFam" id="3.40.50.300:FF:000011">
    <property type="entry name" value="Putative ABC transporter ATP-binding component"/>
    <property type="match status" value="1"/>
</dbReference>
<dbReference type="Gene3D" id="3.40.50.300">
    <property type="entry name" value="P-loop containing nucleotide triphosphate hydrolases"/>
    <property type="match status" value="2"/>
</dbReference>
<name>A0A220U187_9BACI</name>
<dbReference type="InterPro" id="IPR003439">
    <property type="entry name" value="ABC_transporter-like_ATP-bd"/>
</dbReference>
<evidence type="ECO:0000256" key="2">
    <source>
        <dbReference type="ARBA" id="ARBA00022741"/>
    </source>
</evidence>
<dbReference type="FunFam" id="3.40.50.300:FF:000070">
    <property type="entry name" value="Putative ABC transporter ATP-binding component"/>
    <property type="match status" value="1"/>
</dbReference>
<dbReference type="EMBL" id="CP022315">
    <property type="protein sequence ID" value="ASK61994.1"/>
    <property type="molecule type" value="Genomic_DNA"/>
</dbReference>
<evidence type="ECO:0000256" key="3">
    <source>
        <dbReference type="ARBA" id="ARBA00022840"/>
    </source>
</evidence>
<organism evidence="6 7">
    <name type="scientific">Virgibacillus phasianinus</name>
    <dbReference type="NCBI Taxonomy" id="2017483"/>
    <lineage>
        <taxon>Bacteria</taxon>
        <taxon>Bacillati</taxon>
        <taxon>Bacillota</taxon>
        <taxon>Bacilli</taxon>
        <taxon>Bacillales</taxon>
        <taxon>Bacillaceae</taxon>
        <taxon>Virgibacillus</taxon>
    </lineage>
</organism>
<dbReference type="CDD" id="cd03221">
    <property type="entry name" value="ABCF_EF-3"/>
    <property type="match status" value="2"/>
</dbReference>
<dbReference type="KEGG" id="vil:CFK37_07385"/>
<dbReference type="Proteomes" id="UP000198312">
    <property type="component" value="Chromosome"/>
</dbReference>
<dbReference type="Pfam" id="PF12848">
    <property type="entry name" value="ABC_tran_Xtn"/>
    <property type="match status" value="1"/>
</dbReference>
<feature type="domain" description="ABC transporter" evidence="5">
    <location>
        <begin position="320"/>
        <end position="537"/>
    </location>
</feature>
<dbReference type="InterPro" id="IPR027417">
    <property type="entry name" value="P-loop_NTPase"/>
</dbReference>
<accession>A0A220U187</accession>
<gene>
    <name evidence="6" type="ORF">CFK37_07385</name>
</gene>
<keyword evidence="4" id="KW-0175">Coiled coil</keyword>
<evidence type="ECO:0000256" key="1">
    <source>
        <dbReference type="ARBA" id="ARBA00022737"/>
    </source>
</evidence>
<reference evidence="6 7" key="1">
    <citation type="submission" date="2017-07" db="EMBL/GenBank/DDBJ databases">
        <title>Virgibacillus sp. LM2416.</title>
        <authorList>
            <person name="Tak E.J."/>
            <person name="Bae J.-W."/>
        </authorList>
    </citation>
    <scope>NUCLEOTIDE SEQUENCE [LARGE SCALE GENOMIC DNA]</scope>
    <source>
        <strain evidence="6 7">LM2416</strain>
    </source>
</reference>
<dbReference type="SUPFAM" id="SSF52540">
    <property type="entry name" value="P-loop containing nucleoside triphosphate hydrolases"/>
    <property type="match status" value="2"/>
</dbReference>
<evidence type="ECO:0000259" key="5">
    <source>
        <dbReference type="PROSITE" id="PS50893"/>
    </source>
</evidence>
<evidence type="ECO:0000256" key="4">
    <source>
        <dbReference type="SAM" id="Coils"/>
    </source>
</evidence>
<dbReference type="AlphaFoldDB" id="A0A220U187"/>
<feature type="domain" description="ABC transporter" evidence="5">
    <location>
        <begin position="2"/>
        <end position="252"/>
    </location>
</feature>
<dbReference type="PANTHER" id="PTHR42855:SF2">
    <property type="entry name" value="DRUG RESISTANCE ABC TRANSPORTER,ATP-BINDING PROTEIN"/>
    <property type="match status" value="1"/>
</dbReference>
<protein>
    <submittedName>
        <fullName evidence="6">ABC transporter ATP-binding protein</fullName>
    </submittedName>
</protein>
<keyword evidence="3 6" id="KW-0067">ATP-binding</keyword>
<evidence type="ECO:0000313" key="6">
    <source>
        <dbReference type="EMBL" id="ASK61994.1"/>
    </source>
</evidence>
<keyword evidence="1" id="KW-0677">Repeat</keyword>
<dbReference type="InterPro" id="IPR003593">
    <property type="entry name" value="AAA+_ATPase"/>
</dbReference>
<dbReference type="OrthoDB" id="9760950at2"/>
<sequence length="540" mass="60854">MINVSNVSLRFGDKKLFEDVNLKFTPGNCYGLIGANGAGKSTFLKVLSGEVEPQSGNVSLSSGERMAVLKQDHFAYEDKEVLDTVLIGHERLYKVKQEKDAIYMKPDFSEVDGMRAAELEGEFAEMNGWEAESDAAVLLKGLGIDDKFHTNKMADLTGDQKVKVLLAQALFGNPDILLLDEPTNGLDIQAIQWLEDFLINFENTVIVVSHDRHFLNKVCTHIADVDYGKIQIYIGNYDFWYESSQLALQMAQEENKKKEEKIKELQAFVARFSANASKSKQATSRKKLLDNITLEDIKPSSRRYPYVGFTPGREIGNDLLRVEGITKTIGDKKVLDNVNFTVNKDDKIAFVGRDDIAKTTLFKIIMGEMEPDAGTYKWGVTTSQSYFPKDNAEYFEDNHLPLVDWLRQYSPEDQTETFLRGFLGRMLFSGEEALKKANVLSGGEKVRCMLAKMMLSNANVLVLDEPTNHLDLESITALNNGLIKFKGSILFTSHDHQFVQSVSNRLIELTPKGIVDKEMTYDEYVQDKELQKDIAAMYAS</sequence>
<evidence type="ECO:0000313" key="7">
    <source>
        <dbReference type="Proteomes" id="UP000198312"/>
    </source>
</evidence>
<dbReference type="RefSeq" id="WP_089061254.1">
    <property type="nucleotide sequence ID" value="NZ_CP022315.1"/>
</dbReference>
<dbReference type="InterPro" id="IPR032781">
    <property type="entry name" value="ABC_tran_Xtn"/>
</dbReference>
<dbReference type="SMART" id="SM00382">
    <property type="entry name" value="AAA"/>
    <property type="match status" value="2"/>
</dbReference>
<keyword evidence="2" id="KW-0547">Nucleotide-binding</keyword>
<dbReference type="InterPro" id="IPR051309">
    <property type="entry name" value="ABCF_ATPase"/>
</dbReference>
<keyword evidence="7" id="KW-1185">Reference proteome</keyword>
<dbReference type="Pfam" id="PF00005">
    <property type="entry name" value="ABC_tran"/>
    <property type="match status" value="2"/>
</dbReference>
<dbReference type="PANTHER" id="PTHR42855">
    <property type="entry name" value="ABC TRANSPORTER ATP-BINDING SUBUNIT"/>
    <property type="match status" value="1"/>
</dbReference>